<dbReference type="Ensembl" id="ENSAPLT00000041913.1">
    <property type="protein sequence ID" value="ENSAPLP00000016609.1"/>
    <property type="gene ID" value="ENSAPLG00000023814.1"/>
</dbReference>
<keyword evidence="6" id="KW-1185">Reference proteome</keyword>
<dbReference type="Proteomes" id="UP000016666">
    <property type="component" value="Unassembled WGS sequence"/>
</dbReference>
<keyword evidence="2 4" id="KW-0689">Ribosomal protein</keyword>
<dbReference type="GO" id="GO:0003723">
    <property type="term" value="F:RNA binding"/>
    <property type="evidence" value="ECO:0007669"/>
    <property type="project" value="TreeGrafter"/>
</dbReference>
<evidence type="ECO:0000256" key="3">
    <source>
        <dbReference type="ARBA" id="ARBA00023274"/>
    </source>
</evidence>
<dbReference type="PANTHER" id="PTHR11722:SF0">
    <property type="entry name" value="LARGE RIBOSOMAL SUBUNIT PROTEIN EL13"/>
    <property type="match status" value="1"/>
</dbReference>
<dbReference type="GeneTree" id="ENSGT00390000007818"/>
<dbReference type="Ensembl" id="ENSAPLT00000026732.1">
    <property type="protein sequence ID" value="ENSAPLP00000026993.1"/>
    <property type="gene ID" value="ENSAPLG00000023814.1"/>
</dbReference>
<dbReference type="PANTHER" id="PTHR11722">
    <property type="entry name" value="60S RIBOSOMAL PROTEIN L13"/>
    <property type="match status" value="1"/>
</dbReference>
<evidence type="ECO:0000313" key="6">
    <source>
        <dbReference type="Proteomes" id="UP000016666"/>
    </source>
</evidence>
<organism evidence="5 6">
    <name type="scientific">Anas platyrhynchos platyrhynchos</name>
    <name type="common">Northern mallard</name>
    <dbReference type="NCBI Taxonomy" id="8840"/>
    <lineage>
        <taxon>Eukaryota</taxon>
        <taxon>Metazoa</taxon>
        <taxon>Chordata</taxon>
        <taxon>Craniata</taxon>
        <taxon>Vertebrata</taxon>
        <taxon>Euteleostomi</taxon>
        <taxon>Archelosauria</taxon>
        <taxon>Archosauria</taxon>
        <taxon>Dinosauria</taxon>
        <taxon>Saurischia</taxon>
        <taxon>Theropoda</taxon>
        <taxon>Coelurosauria</taxon>
        <taxon>Aves</taxon>
        <taxon>Neognathae</taxon>
        <taxon>Galloanserae</taxon>
        <taxon>Anseriformes</taxon>
        <taxon>Anatidae</taxon>
        <taxon>Anatinae</taxon>
        <taxon>Anas</taxon>
    </lineage>
</organism>
<dbReference type="HAMAP" id="MF_00499">
    <property type="entry name" value="Ribosomal_eL13"/>
    <property type="match status" value="1"/>
</dbReference>
<name>A0A493TMF5_ANAPP</name>
<gene>
    <name evidence="5" type="primary">RPL13</name>
</gene>
<evidence type="ECO:0000256" key="2">
    <source>
        <dbReference type="ARBA" id="ARBA00022980"/>
    </source>
</evidence>
<reference evidence="6" key="1">
    <citation type="submission" date="2017-10" db="EMBL/GenBank/DDBJ databases">
        <title>A new Pekin duck reference genome.</title>
        <authorList>
            <person name="Hou Z.-C."/>
            <person name="Zhou Z.-K."/>
            <person name="Zhu F."/>
            <person name="Hou S.-S."/>
        </authorList>
    </citation>
    <scope>NUCLEOTIDE SEQUENCE [LARGE SCALE GENOMIC DNA]</scope>
</reference>
<dbReference type="AlphaFoldDB" id="A0A493TMF5"/>
<dbReference type="GO" id="GO:0022625">
    <property type="term" value="C:cytosolic large ribosomal subunit"/>
    <property type="evidence" value="ECO:0007669"/>
    <property type="project" value="TreeGrafter"/>
</dbReference>
<evidence type="ECO:0000313" key="5">
    <source>
        <dbReference type="Ensembl" id="ENSAPLP00000026993.1"/>
    </source>
</evidence>
<proteinExistence type="inferred from homology"/>
<evidence type="ECO:0000256" key="1">
    <source>
        <dbReference type="ARBA" id="ARBA00005640"/>
    </source>
</evidence>
<dbReference type="PROSITE" id="PS01104">
    <property type="entry name" value="RIBOSOMAL_L13E"/>
    <property type="match status" value="1"/>
</dbReference>
<comment type="similarity">
    <text evidence="1 4">Belongs to the eukaryotic ribosomal protein eL13 family.</text>
</comment>
<dbReference type="GO" id="GO:0003735">
    <property type="term" value="F:structural constituent of ribosome"/>
    <property type="evidence" value="ECO:0007669"/>
    <property type="project" value="InterPro"/>
</dbReference>
<dbReference type="GO" id="GO:0006412">
    <property type="term" value="P:translation"/>
    <property type="evidence" value="ECO:0007669"/>
    <property type="project" value="InterPro"/>
</dbReference>
<dbReference type="Pfam" id="PF01294">
    <property type="entry name" value="Ribosomal_L13e"/>
    <property type="match status" value="1"/>
</dbReference>
<accession>A0A493TMF5</accession>
<protein>
    <recommendedName>
        <fullName evidence="4">60S ribosomal protein L13</fullName>
    </recommendedName>
</protein>
<sequence>MAPSRNGMILKPHFHKDWQRRVATWFNQPARKIRRRKARQAKARRIAPRPVAGPVRPIVRCPTIRYHKKVRAGRGFSLEELKLAGINKRFARTIGISVDPRRRNKSTESLQANVQRLKEYRSKLILFPRKPSAPKKGDSSVSTWPSLFAVTSAGLWLSVLPPGALDRHSSGLGLAAVLQLAQFQPEALLSPPAAPLLAAPGR</sequence>
<keyword evidence="3 4" id="KW-0687">Ribonucleoprotein</keyword>
<dbReference type="InterPro" id="IPR001380">
    <property type="entry name" value="Ribosomal_eL13"/>
</dbReference>
<dbReference type="InterPro" id="IPR018256">
    <property type="entry name" value="Ribosomal_eL13_CS"/>
</dbReference>
<reference evidence="5" key="2">
    <citation type="submission" date="2025-05" db="UniProtKB">
        <authorList>
            <consortium name="Ensembl"/>
        </authorList>
    </citation>
    <scope>IDENTIFICATION</scope>
</reference>
<evidence type="ECO:0000256" key="4">
    <source>
        <dbReference type="RuleBase" id="RU000572"/>
    </source>
</evidence>